<dbReference type="EMBL" id="GBRH01281157">
    <property type="protein sequence ID" value="JAD16738.1"/>
    <property type="molecule type" value="Transcribed_RNA"/>
</dbReference>
<dbReference type="AlphaFoldDB" id="A0A0A9UBF1"/>
<proteinExistence type="predicted"/>
<name>A0A0A9UBF1_ARUDO</name>
<protein>
    <submittedName>
        <fullName evidence="1">Uncharacterized protein</fullName>
    </submittedName>
</protein>
<sequence>MHHLGLQELCGPWSRIVTITSSWSVRAVLGQVFVRKFG</sequence>
<reference evidence="1" key="1">
    <citation type="submission" date="2014-09" db="EMBL/GenBank/DDBJ databases">
        <authorList>
            <person name="Magalhaes I.L.F."/>
            <person name="Oliveira U."/>
            <person name="Santos F.R."/>
            <person name="Vidigal T.H.D.A."/>
            <person name="Brescovit A.D."/>
            <person name="Santos A.J."/>
        </authorList>
    </citation>
    <scope>NUCLEOTIDE SEQUENCE</scope>
    <source>
        <tissue evidence="1">Shoot tissue taken approximately 20 cm above the soil surface</tissue>
    </source>
</reference>
<accession>A0A0A9UBF1</accession>
<evidence type="ECO:0000313" key="1">
    <source>
        <dbReference type="EMBL" id="JAD16738.1"/>
    </source>
</evidence>
<reference evidence="1" key="2">
    <citation type="journal article" date="2015" name="Data Brief">
        <title>Shoot transcriptome of the giant reed, Arundo donax.</title>
        <authorList>
            <person name="Barrero R.A."/>
            <person name="Guerrero F.D."/>
            <person name="Moolhuijzen P."/>
            <person name="Goolsby J.A."/>
            <person name="Tidwell J."/>
            <person name="Bellgard S.E."/>
            <person name="Bellgard M.I."/>
        </authorList>
    </citation>
    <scope>NUCLEOTIDE SEQUENCE</scope>
    <source>
        <tissue evidence="1">Shoot tissue taken approximately 20 cm above the soil surface</tissue>
    </source>
</reference>
<organism evidence="1">
    <name type="scientific">Arundo donax</name>
    <name type="common">Giant reed</name>
    <name type="synonym">Donax arundinaceus</name>
    <dbReference type="NCBI Taxonomy" id="35708"/>
    <lineage>
        <taxon>Eukaryota</taxon>
        <taxon>Viridiplantae</taxon>
        <taxon>Streptophyta</taxon>
        <taxon>Embryophyta</taxon>
        <taxon>Tracheophyta</taxon>
        <taxon>Spermatophyta</taxon>
        <taxon>Magnoliopsida</taxon>
        <taxon>Liliopsida</taxon>
        <taxon>Poales</taxon>
        <taxon>Poaceae</taxon>
        <taxon>PACMAD clade</taxon>
        <taxon>Arundinoideae</taxon>
        <taxon>Arundineae</taxon>
        <taxon>Arundo</taxon>
    </lineage>
</organism>